<feature type="region of interest" description="Disordered" evidence="1">
    <location>
        <begin position="1"/>
        <end position="47"/>
    </location>
</feature>
<dbReference type="Pfam" id="PF01402">
    <property type="entry name" value="RHH_1"/>
    <property type="match status" value="1"/>
</dbReference>
<dbReference type="KEGG" id="bsan:CHH28_13855"/>
<dbReference type="EMBL" id="CP022530">
    <property type="protein sequence ID" value="ASP39691.1"/>
    <property type="molecule type" value="Genomic_DNA"/>
</dbReference>
<dbReference type="OrthoDB" id="6105869at2"/>
<feature type="domain" description="Ribbon-helix-helix protein CopG" evidence="2">
    <location>
        <begin position="50"/>
        <end position="87"/>
    </location>
</feature>
<gene>
    <name evidence="3" type="ORF">CHH28_13855</name>
</gene>
<dbReference type="AlphaFoldDB" id="A0A222FMT7"/>
<dbReference type="RefSeq" id="WP_094060866.1">
    <property type="nucleotide sequence ID" value="NZ_CP022530.1"/>
</dbReference>
<reference evidence="3 4" key="1">
    <citation type="submission" date="2017-07" db="EMBL/GenBank/DDBJ databases">
        <title>Annotated genome sequence of Bacterioplanes sanyensis isolated from Red Sea.</title>
        <authorList>
            <person name="Rehman Z.U."/>
        </authorList>
    </citation>
    <scope>NUCLEOTIDE SEQUENCE [LARGE SCALE GENOMIC DNA]</scope>
    <source>
        <strain evidence="3 4">NV9</strain>
    </source>
</reference>
<sequence>MSVQPEDRITIDMFAPRGPGRPRSNPYDRSLQCRVNKRSQRRRDKARGLKRVEVKLPDHVIEHLDAACEQLNLNRAEVIELSLRHWLHLGED</sequence>
<evidence type="ECO:0000256" key="1">
    <source>
        <dbReference type="SAM" id="MobiDB-lite"/>
    </source>
</evidence>
<keyword evidence="4" id="KW-1185">Reference proteome</keyword>
<dbReference type="InterPro" id="IPR013321">
    <property type="entry name" value="Arc_rbn_hlx_hlx"/>
</dbReference>
<dbReference type="NCBIfam" id="NF008671">
    <property type="entry name" value="PRK11675.1"/>
    <property type="match status" value="1"/>
</dbReference>
<evidence type="ECO:0000259" key="2">
    <source>
        <dbReference type="Pfam" id="PF01402"/>
    </source>
</evidence>
<feature type="compositionally biased region" description="Basic residues" evidence="1">
    <location>
        <begin position="35"/>
        <end position="45"/>
    </location>
</feature>
<dbReference type="Gene3D" id="1.10.1220.10">
    <property type="entry name" value="Met repressor-like"/>
    <property type="match status" value="1"/>
</dbReference>
<name>A0A222FMT7_9GAMM</name>
<protein>
    <submittedName>
        <fullName evidence="3">LexA regulated protein</fullName>
    </submittedName>
</protein>
<feature type="compositionally biased region" description="Basic and acidic residues" evidence="1">
    <location>
        <begin position="1"/>
        <end position="10"/>
    </location>
</feature>
<proteinExistence type="predicted"/>
<evidence type="ECO:0000313" key="4">
    <source>
        <dbReference type="Proteomes" id="UP000202440"/>
    </source>
</evidence>
<organism evidence="3 4">
    <name type="scientific">Bacterioplanes sanyensis</name>
    <dbReference type="NCBI Taxonomy" id="1249553"/>
    <lineage>
        <taxon>Bacteria</taxon>
        <taxon>Pseudomonadati</taxon>
        <taxon>Pseudomonadota</taxon>
        <taxon>Gammaproteobacteria</taxon>
        <taxon>Oceanospirillales</taxon>
        <taxon>Oceanospirillaceae</taxon>
        <taxon>Bacterioplanes</taxon>
    </lineage>
</organism>
<dbReference type="InterPro" id="IPR002145">
    <property type="entry name" value="CopG"/>
</dbReference>
<dbReference type="Proteomes" id="UP000202440">
    <property type="component" value="Chromosome"/>
</dbReference>
<accession>A0A222FMT7</accession>
<dbReference type="GO" id="GO:0006355">
    <property type="term" value="P:regulation of DNA-templated transcription"/>
    <property type="evidence" value="ECO:0007669"/>
    <property type="project" value="InterPro"/>
</dbReference>
<evidence type="ECO:0000313" key="3">
    <source>
        <dbReference type="EMBL" id="ASP39691.1"/>
    </source>
</evidence>